<dbReference type="InterPro" id="IPR001723">
    <property type="entry name" value="Nuclear_hrmn_rcpt"/>
</dbReference>
<organism evidence="5 6">
    <name type="scientific">Armadillidium nasatum</name>
    <dbReference type="NCBI Taxonomy" id="96803"/>
    <lineage>
        <taxon>Eukaryota</taxon>
        <taxon>Metazoa</taxon>
        <taxon>Ecdysozoa</taxon>
        <taxon>Arthropoda</taxon>
        <taxon>Crustacea</taxon>
        <taxon>Multicrustacea</taxon>
        <taxon>Malacostraca</taxon>
        <taxon>Eumalacostraca</taxon>
        <taxon>Peracarida</taxon>
        <taxon>Isopoda</taxon>
        <taxon>Oniscidea</taxon>
        <taxon>Crinocheta</taxon>
        <taxon>Armadillidiidae</taxon>
        <taxon>Armadillidium</taxon>
    </lineage>
</organism>
<feature type="domain" description="NR LBD" evidence="4">
    <location>
        <begin position="35"/>
        <end position="188"/>
    </location>
</feature>
<dbReference type="AlphaFoldDB" id="A0A5N5TKP9"/>
<dbReference type="OrthoDB" id="5873264at2759"/>
<protein>
    <submittedName>
        <fullName evidence="5">Steroid receptor seven-up, isoform A</fullName>
    </submittedName>
</protein>
<evidence type="ECO:0000256" key="2">
    <source>
        <dbReference type="ARBA" id="ARBA00023163"/>
    </source>
</evidence>
<keyword evidence="1" id="KW-0805">Transcription regulation</keyword>
<dbReference type="Pfam" id="PF00104">
    <property type="entry name" value="Hormone_recep"/>
    <property type="match status" value="1"/>
</dbReference>
<dbReference type="PRINTS" id="PR00398">
    <property type="entry name" value="STRDHORMONER"/>
</dbReference>
<dbReference type="EMBL" id="SEYY01000681">
    <property type="protein sequence ID" value="KAB7506744.1"/>
    <property type="molecule type" value="Genomic_DNA"/>
</dbReference>
<evidence type="ECO:0000313" key="6">
    <source>
        <dbReference type="Proteomes" id="UP000326759"/>
    </source>
</evidence>
<dbReference type="PRINTS" id="PR01282">
    <property type="entry name" value="COUPTNFACTOR"/>
</dbReference>
<dbReference type="Gene3D" id="1.10.565.10">
    <property type="entry name" value="Retinoid X Receptor"/>
    <property type="match status" value="1"/>
</dbReference>
<reference evidence="5 6" key="1">
    <citation type="journal article" date="2019" name="PLoS Biol.">
        <title>Sex chromosomes control vertical transmission of feminizing Wolbachia symbionts in an isopod.</title>
        <authorList>
            <person name="Becking T."/>
            <person name="Chebbi M.A."/>
            <person name="Giraud I."/>
            <person name="Moumen B."/>
            <person name="Laverre T."/>
            <person name="Caubet Y."/>
            <person name="Peccoud J."/>
            <person name="Gilbert C."/>
            <person name="Cordaux R."/>
        </authorList>
    </citation>
    <scope>NUCLEOTIDE SEQUENCE [LARGE SCALE GENOMIC DNA]</scope>
    <source>
        <strain evidence="5">ANa2</strain>
        <tissue evidence="5">Whole body excluding digestive tract and cuticle</tissue>
    </source>
</reference>
<evidence type="ECO:0000256" key="1">
    <source>
        <dbReference type="ARBA" id="ARBA00023015"/>
    </source>
</evidence>
<dbReference type="SUPFAM" id="SSF48508">
    <property type="entry name" value="Nuclear receptor ligand-binding domain"/>
    <property type="match status" value="1"/>
</dbReference>
<gene>
    <name evidence="5" type="primary">svp</name>
    <name evidence="5" type="ORF">Anas_04604</name>
</gene>
<dbReference type="InterPro" id="IPR050274">
    <property type="entry name" value="Nuclear_hormone_rcpt_NR2"/>
</dbReference>
<keyword evidence="6" id="KW-1185">Reference proteome</keyword>
<sequence>MRREAVQRGRVPPTPTMGLPGQYITNGDTINGQPFLHQYLNMLMRADPFHSPPYGQCMNANNVMGVGNICDIASKLLFAAVGWAMQIPYFPDLTVTDQISLLRLVWSELFILNASQCEMPLHLAPLLAAARLHTSPMAADKVLTFMDHIRIFQDQVEKLKALQVDSAEYSCLKAIVLFTSGKLSPEPV</sequence>
<dbReference type="InterPro" id="IPR035500">
    <property type="entry name" value="NHR-like_dom_sf"/>
</dbReference>
<dbReference type="PROSITE" id="PS51843">
    <property type="entry name" value="NR_LBD"/>
    <property type="match status" value="1"/>
</dbReference>
<comment type="caution">
    <text evidence="5">The sequence shown here is derived from an EMBL/GenBank/DDBJ whole genome shotgun (WGS) entry which is preliminary data.</text>
</comment>
<proteinExistence type="predicted"/>
<dbReference type="Proteomes" id="UP000326759">
    <property type="component" value="Unassembled WGS sequence"/>
</dbReference>
<accession>A0A5N5TKP9</accession>
<dbReference type="PANTHER" id="PTHR24083">
    <property type="entry name" value="NUCLEAR HORMONE RECEPTOR"/>
    <property type="match status" value="1"/>
</dbReference>
<evidence type="ECO:0000256" key="3">
    <source>
        <dbReference type="ARBA" id="ARBA00023170"/>
    </source>
</evidence>
<dbReference type="InterPro" id="IPR000536">
    <property type="entry name" value="Nucl_hrmn_rcpt_lig-bd"/>
</dbReference>
<keyword evidence="2" id="KW-0804">Transcription</keyword>
<name>A0A5N5TKP9_9CRUS</name>
<evidence type="ECO:0000259" key="4">
    <source>
        <dbReference type="PROSITE" id="PS51843"/>
    </source>
</evidence>
<keyword evidence="3 5" id="KW-0675">Receptor</keyword>
<evidence type="ECO:0000313" key="5">
    <source>
        <dbReference type="EMBL" id="KAB7506744.1"/>
    </source>
</evidence>